<evidence type="ECO:0000259" key="2">
    <source>
        <dbReference type="PROSITE" id="PS50195"/>
    </source>
</evidence>
<organism evidence="3 4">
    <name type="scientific">Porites lobata</name>
    <dbReference type="NCBI Taxonomy" id="104759"/>
    <lineage>
        <taxon>Eukaryota</taxon>
        <taxon>Metazoa</taxon>
        <taxon>Cnidaria</taxon>
        <taxon>Anthozoa</taxon>
        <taxon>Hexacorallia</taxon>
        <taxon>Scleractinia</taxon>
        <taxon>Fungiina</taxon>
        <taxon>Poritidae</taxon>
        <taxon>Porites</taxon>
    </lineage>
</organism>
<dbReference type="Proteomes" id="UP001159405">
    <property type="component" value="Unassembled WGS sequence"/>
</dbReference>
<dbReference type="SUPFAM" id="SSF64268">
    <property type="entry name" value="PX domain"/>
    <property type="match status" value="1"/>
</dbReference>
<comment type="similarity">
    <text evidence="1">Belongs to the sorting nexin family.</text>
</comment>
<feature type="domain" description="PX" evidence="2">
    <location>
        <begin position="14"/>
        <end position="161"/>
    </location>
</feature>
<dbReference type="InterPro" id="IPR036871">
    <property type="entry name" value="PX_dom_sf"/>
</dbReference>
<name>A0ABN8SG56_9CNID</name>
<reference evidence="3 4" key="1">
    <citation type="submission" date="2022-05" db="EMBL/GenBank/DDBJ databases">
        <authorList>
            <consortium name="Genoscope - CEA"/>
            <person name="William W."/>
        </authorList>
    </citation>
    <scope>NUCLEOTIDE SEQUENCE [LARGE SCALE GENOMIC DNA]</scope>
</reference>
<dbReference type="PANTHER" id="PTHR45850">
    <property type="entry name" value="SORTING NEXIN FAMILY MEMBER"/>
    <property type="match status" value="1"/>
</dbReference>
<dbReference type="Pfam" id="PF09325">
    <property type="entry name" value="Vps5"/>
    <property type="match status" value="1"/>
</dbReference>
<accession>A0ABN8SG56</accession>
<proteinExistence type="inferred from homology"/>
<dbReference type="InterPro" id="IPR027267">
    <property type="entry name" value="AH/BAR_dom_sf"/>
</dbReference>
<dbReference type="EMBL" id="CALNXK010000646">
    <property type="protein sequence ID" value="CAH3188718.1"/>
    <property type="molecule type" value="Genomic_DNA"/>
</dbReference>
<gene>
    <name evidence="3" type="ORF">PLOB_00041291</name>
</gene>
<evidence type="ECO:0000313" key="3">
    <source>
        <dbReference type="EMBL" id="CAH3188718.1"/>
    </source>
</evidence>
<evidence type="ECO:0000313" key="4">
    <source>
        <dbReference type="Proteomes" id="UP001159405"/>
    </source>
</evidence>
<keyword evidence="4" id="KW-1185">Reference proteome</keyword>
<evidence type="ECO:0000256" key="1">
    <source>
        <dbReference type="ARBA" id="ARBA00010883"/>
    </source>
</evidence>
<dbReference type="Pfam" id="PF00787">
    <property type="entry name" value="PX"/>
    <property type="match status" value="1"/>
</dbReference>
<dbReference type="PANTHER" id="PTHR45850:SF1">
    <property type="entry name" value="SORTING NEXIN 6, ISOFORM B"/>
    <property type="match status" value="1"/>
</dbReference>
<dbReference type="Gene3D" id="3.30.1520.10">
    <property type="entry name" value="Phox-like domain"/>
    <property type="match status" value="1"/>
</dbReference>
<dbReference type="InterPro" id="IPR001683">
    <property type="entry name" value="PX_dom"/>
</dbReference>
<dbReference type="InterPro" id="IPR015404">
    <property type="entry name" value="Vps5_C"/>
</dbReference>
<dbReference type="CDD" id="cd06892">
    <property type="entry name" value="PX_SNX5_like"/>
    <property type="match status" value="1"/>
</dbReference>
<dbReference type="PROSITE" id="PS50195">
    <property type="entry name" value="PX"/>
    <property type="match status" value="1"/>
</dbReference>
<comment type="caution">
    <text evidence="3">The sequence shown here is derived from an EMBL/GenBank/DDBJ whole genome shotgun (WGS) entry which is preliminary data.</text>
</comment>
<protein>
    <recommendedName>
        <fullName evidence="2">PX domain-containing protein</fullName>
    </recommendedName>
</protein>
<sequence length="339" mass="39340">MLEEEKTRTQSVDLNTDTSLMVDISDALSERDRVKFTVHTKTTLRNFKESEFSVVREHEEFVWLHDRYVENEEYAGIIIPPAPPKPDFDVSREKLQKLGEGENTMTKEEFQKMKQELEAEYLATFKKTVAMHEVFLTRLAAHPTLRKDSNFNVFLEFKGELNVRGKNKKEKLGGLFKGLAKGVDEVLISGQKDHDEFFENEKKFLVEYNMKLKDATRQADRMTKTHKSSADSFIRISSCISQMGTSEYMDIDRFLNKVFWLLNTLRKRHWKLEASVASDQDLKISDLLRYYVRDTDAAKNLLYRRARCLHDYENANKALDKARAKGKEVAAVSTSLLAD</sequence>
<dbReference type="Gene3D" id="1.20.1270.60">
    <property type="entry name" value="Arfaptin homology (AH) domain/BAR domain"/>
    <property type="match status" value="1"/>
</dbReference>